<comment type="caution">
    <text evidence="1">The sequence shown here is derived from an EMBL/GenBank/DDBJ whole genome shotgun (WGS) entry which is preliminary data.</text>
</comment>
<keyword evidence="2" id="KW-1185">Reference proteome</keyword>
<name>A0AAD6V3N4_9AGAR</name>
<gene>
    <name evidence="1" type="ORF">GGX14DRAFT_572583</name>
</gene>
<sequence>MLKKNGKSHNHLYWIACDGWTPSFKEDHCTHSIPIHIDEALIKLFAGEPLTDDDSVDTKACSRIVHPHNGGKLKFCRAFVIVRVRICL</sequence>
<accession>A0AAD6V3N4</accession>
<protein>
    <submittedName>
        <fullName evidence="1">Uncharacterized protein</fullName>
    </submittedName>
</protein>
<dbReference type="Proteomes" id="UP001219525">
    <property type="component" value="Unassembled WGS sequence"/>
</dbReference>
<evidence type="ECO:0000313" key="1">
    <source>
        <dbReference type="EMBL" id="KAJ7199876.1"/>
    </source>
</evidence>
<organism evidence="1 2">
    <name type="scientific">Mycena pura</name>
    <dbReference type="NCBI Taxonomy" id="153505"/>
    <lineage>
        <taxon>Eukaryota</taxon>
        <taxon>Fungi</taxon>
        <taxon>Dikarya</taxon>
        <taxon>Basidiomycota</taxon>
        <taxon>Agaricomycotina</taxon>
        <taxon>Agaricomycetes</taxon>
        <taxon>Agaricomycetidae</taxon>
        <taxon>Agaricales</taxon>
        <taxon>Marasmiineae</taxon>
        <taxon>Mycenaceae</taxon>
        <taxon>Mycena</taxon>
    </lineage>
</organism>
<dbReference type="EMBL" id="JARJCW010000066">
    <property type="protein sequence ID" value="KAJ7199876.1"/>
    <property type="molecule type" value="Genomic_DNA"/>
</dbReference>
<reference evidence="1" key="1">
    <citation type="submission" date="2023-03" db="EMBL/GenBank/DDBJ databases">
        <title>Massive genome expansion in bonnet fungi (Mycena s.s.) driven by repeated elements and novel gene families across ecological guilds.</title>
        <authorList>
            <consortium name="Lawrence Berkeley National Laboratory"/>
            <person name="Harder C.B."/>
            <person name="Miyauchi S."/>
            <person name="Viragh M."/>
            <person name="Kuo A."/>
            <person name="Thoen E."/>
            <person name="Andreopoulos B."/>
            <person name="Lu D."/>
            <person name="Skrede I."/>
            <person name="Drula E."/>
            <person name="Henrissat B."/>
            <person name="Morin E."/>
            <person name="Kohler A."/>
            <person name="Barry K."/>
            <person name="LaButti K."/>
            <person name="Morin E."/>
            <person name="Salamov A."/>
            <person name="Lipzen A."/>
            <person name="Mereny Z."/>
            <person name="Hegedus B."/>
            <person name="Baldrian P."/>
            <person name="Stursova M."/>
            <person name="Weitz H."/>
            <person name="Taylor A."/>
            <person name="Grigoriev I.V."/>
            <person name="Nagy L.G."/>
            <person name="Martin F."/>
            <person name="Kauserud H."/>
        </authorList>
    </citation>
    <scope>NUCLEOTIDE SEQUENCE</scope>
    <source>
        <strain evidence="1">9144</strain>
    </source>
</reference>
<evidence type="ECO:0000313" key="2">
    <source>
        <dbReference type="Proteomes" id="UP001219525"/>
    </source>
</evidence>
<dbReference type="AlphaFoldDB" id="A0AAD6V3N4"/>
<proteinExistence type="predicted"/>